<evidence type="ECO:0000256" key="1">
    <source>
        <dbReference type="RuleBase" id="RU004549"/>
    </source>
</evidence>
<dbReference type="InterPro" id="IPR033389">
    <property type="entry name" value="AUX/IAA_dom"/>
</dbReference>
<accession>A0A0E0E6B7</accession>
<dbReference type="EnsemblPlants" id="OMERI06G27360.2">
    <property type="protein sequence ID" value="OMERI06G27360.2"/>
    <property type="gene ID" value="OMERI06G27360"/>
</dbReference>
<dbReference type="STRING" id="40149.A0A0E0E6B7"/>
<feature type="domain" description="AUX/IAA" evidence="3">
    <location>
        <begin position="92"/>
        <end position="139"/>
    </location>
</feature>
<keyword evidence="5" id="KW-1185">Reference proteome</keyword>
<dbReference type="Pfam" id="PF02309">
    <property type="entry name" value="AUX_IAA"/>
    <property type="match status" value="1"/>
</dbReference>
<dbReference type="Gene3D" id="3.10.20.90">
    <property type="entry name" value="Phosphatidylinositol 3-kinase Catalytic Subunit, Chain A, domain 1"/>
    <property type="match status" value="1"/>
</dbReference>
<reference evidence="4" key="2">
    <citation type="submission" date="2018-05" db="EMBL/GenBank/DDBJ databases">
        <title>OmerRS3 (Oryza meridionalis Reference Sequence Version 3).</title>
        <authorList>
            <person name="Zhang J."/>
            <person name="Kudrna D."/>
            <person name="Lee S."/>
            <person name="Talag J."/>
            <person name="Welchert J."/>
            <person name="Wing R.A."/>
        </authorList>
    </citation>
    <scope>NUCLEOTIDE SEQUENCE [LARGE SCALE GENOMIC DNA]</scope>
    <source>
        <strain evidence="4">cv. OR44</strain>
    </source>
</reference>
<evidence type="ECO:0000313" key="4">
    <source>
        <dbReference type="EnsemblPlants" id="OMERI06G27360.2"/>
    </source>
</evidence>
<comment type="similarity">
    <text evidence="1">Belongs to the Aux/IAA family.</text>
</comment>
<comment type="function">
    <text evidence="1">Aux/IAA proteins are short-lived transcriptional factors that function as repressors of early auxin response genes at low auxin concentrations.</text>
</comment>
<evidence type="ECO:0000259" key="3">
    <source>
        <dbReference type="Pfam" id="PF02309"/>
    </source>
</evidence>
<keyword evidence="1" id="KW-0678">Repressor</keyword>
<keyword evidence="1" id="KW-0927">Auxin signaling pathway</keyword>
<dbReference type="Gramene" id="OMERI06G27360.2">
    <property type="protein sequence ID" value="OMERI06G27360.2"/>
    <property type="gene ID" value="OMERI06G27360"/>
</dbReference>
<keyword evidence="1" id="KW-0539">Nucleus</keyword>
<feature type="region of interest" description="Disordered" evidence="2">
    <location>
        <begin position="31"/>
        <end position="91"/>
    </location>
</feature>
<reference evidence="4" key="1">
    <citation type="submission" date="2015-04" db="UniProtKB">
        <authorList>
            <consortium name="EnsemblPlants"/>
        </authorList>
    </citation>
    <scope>IDENTIFICATION</scope>
</reference>
<keyword evidence="1" id="KW-0804">Transcription</keyword>
<dbReference type="GO" id="GO:0009734">
    <property type="term" value="P:auxin-activated signaling pathway"/>
    <property type="evidence" value="ECO:0007669"/>
    <property type="project" value="UniProtKB-UniRule"/>
</dbReference>
<proteinExistence type="inferred from homology"/>
<comment type="subcellular location">
    <subcellularLocation>
        <location evidence="1">Nucleus</location>
    </subcellularLocation>
</comment>
<sequence length="144" mass="15406">MISLSHQVRRNRWLDATHLAPDASPRFLLLLPAGGGAAPEPPTQAPHLSRAPDGSPHHRGFRSSSRQAAVRPAALLPSPRRAQRDPLAAGANDCRQEDVAISGLLDGTGEYTLVYEDYEGDRVLVGDVPLGLITSGRKRTAAEC</sequence>
<evidence type="ECO:0000313" key="5">
    <source>
        <dbReference type="Proteomes" id="UP000008021"/>
    </source>
</evidence>
<dbReference type="Proteomes" id="UP000008021">
    <property type="component" value="Chromosome 6"/>
</dbReference>
<name>A0A0E0E6B7_9ORYZ</name>
<protein>
    <recommendedName>
        <fullName evidence="1">Auxin-responsive protein</fullName>
    </recommendedName>
</protein>
<comment type="subunit">
    <text evidence="1">Homodimers and heterodimers.</text>
</comment>
<keyword evidence="1" id="KW-0805">Transcription regulation</keyword>
<dbReference type="HOGENOM" id="CLU_1899534_0_0_1"/>
<dbReference type="GO" id="GO:0005634">
    <property type="term" value="C:nucleus"/>
    <property type="evidence" value="ECO:0007669"/>
    <property type="project" value="UniProtKB-SubCell"/>
</dbReference>
<organism evidence="4">
    <name type="scientific">Oryza meridionalis</name>
    <dbReference type="NCBI Taxonomy" id="40149"/>
    <lineage>
        <taxon>Eukaryota</taxon>
        <taxon>Viridiplantae</taxon>
        <taxon>Streptophyta</taxon>
        <taxon>Embryophyta</taxon>
        <taxon>Tracheophyta</taxon>
        <taxon>Spermatophyta</taxon>
        <taxon>Magnoliopsida</taxon>
        <taxon>Liliopsida</taxon>
        <taxon>Poales</taxon>
        <taxon>Poaceae</taxon>
        <taxon>BOP clade</taxon>
        <taxon>Oryzoideae</taxon>
        <taxon>Oryzeae</taxon>
        <taxon>Oryzinae</taxon>
        <taxon>Oryza</taxon>
    </lineage>
</organism>
<dbReference type="AlphaFoldDB" id="A0A0E0E6B7"/>
<evidence type="ECO:0000256" key="2">
    <source>
        <dbReference type="SAM" id="MobiDB-lite"/>
    </source>
</evidence>